<keyword evidence="3" id="KW-1185">Reference proteome</keyword>
<organism evidence="2 3">
    <name type="scientific">Aeoliella straminimaris</name>
    <dbReference type="NCBI Taxonomy" id="2954799"/>
    <lineage>
        <taxon>Bacteria</taxon>
        <taxon>Pseudomonadati</taxon>
        <taxon>Planctomycetota</taxon>
        <taxon>Planctomycetia</taxon>
        <taxon>Pirellulales</taxon>
        <taxon>Lacipirellulaceae</taxon>
        <taxon>Aeoliella</taxon>
    </lineage>
</organism>
<comment type="caution">
    <text evidence="2">The sequence shown here is derived from an EMBL/GenBank/DDBJ whole genome shotgun (WGS) entry which is preliminary data.</text>
</comment>
<dbReference type="RefSeq" id="WP_252853644.1">
    <property type="nucleotide sequence ID" value="NZ_JAMXLR010000055.1"/>
</dbReference>
<feature type="transmembrane region" description="Helical" evidence="1">
    <location>
        <begin position="226"/>
        <end position="242"/>
    </location>
</feature>
<dbReference type="InterPro" id="IPR008875">
    <property type="entry name" value="TraX"/>
</dbReference>
<evidence type="ECO:0000313" key="2">
    <source>
        <dbReference type="EMBL" id="MCO6045532.1"/>
    </source>
</evidence>
<dbReference type="Proteomes" id="UP001155241">
    <property type="component" value="Unassembled WGS sequence"/>
</dbReference>
<keyword evidence="1" id="KW-0472">Membrane</keyword>
<dbReference type="Pfam" id="PF05857">
    <property type="entry name" value="TraX"/>
    <property type="match status" value="1"/>
</dbReference>
<dbReference type="AlphaFoldDB" id="A0A9X2FCI7"/>
<feature type="transmembrane region" description="Helical" evidence="1">
    <location>
        <begin position="92"/>
        <end position="125"/>
    </location>
</feature>
<protein>
    <submittedName>
        <fullName evidence="2">Conjugal transfer protein TraX</fullName>
    </submittedName>
</protein>
<keyword evidence="1" id="KW-1133">Transmembrane helix</keyword>
<feature type="transmembrane region" description="Helical" evidence="1">
    <location>
        <begin position="26"/>
        <end position="48"/>
    </location>
</feature>
<reference evidence="2" key="1">
    <citation type="submission" date="2022-06" db="EMBL/GenBank/DDBJ databases">
        <title>Aeoliella straminimaris, a novel planctomycete from sediments.</title>
        <authorList>
            <person name="Vitorino I.R."/>
            <person name="Lage O.M."/>
        </authorList>
    </citation>
    <scope>NUCLEOTIDE SEQUENCE</scope>
    <source>
        <strain evidence="2">ICT_H6.2</strain>
    </source>
</reference>
<evidence type="ECO:0000256" key="1">
    <source>
        <dbReference type="SAM" id="Phobius"/>
    </source>
</evidence>
<evidence type="ECO:0000313" key="3">
    <source>
        <dbReference type="Proteomes" id="UP001155241"/>
    </source>
</evidence>
<feature type="transmembrane region" description="Helical" evidence="1">
    <location>
        <begin position="60"/>
        <end position="80"/>
    </location>
</feature>
<name>A0A9X2FCI7_9BACT</name>
<proteinExistence type="predicted"/>
<sequence>MKHRTVFEIHDHAVGSMGRMPESWLAACRVGAVNWAVVRLLAVASMVVDHAAIIFGGGMGWRLLGRAAIPGFFLLLLAGLERTSSREKYAARLFLVGIVAQGVYSAFWMTDTLCILFTLGLVVLLAERRAAEVVLVVAALAGVEWWRSDVILEGGAWSVGLLVLGHHAGRRWWLASVSAASFAVYLWPFATWWGVAFGAESAAWATILWFGTRFAWDAPTWMRTGWWWYWFYPLHMALLLVLE</sequence>
<gene>
    <name evidence="2" type="ORF">NG895_16595</name>
</gene>
<keyword evidence="1" id="KW-0812">Transmembrane</keyword>
<accession>A0A9X2FCI7</accession>
<dbReference type="EMBL" id="JAMXLR010000055">
    <property type="protein sequence ID" value="MCO6045532.1"/>
    <property type="molecule type" value="Genomic_DNA"/>
</dbReference>